<feature type="compositionally biased region" description="Acidic residues" evidence="1">
    <location>
        <begin position="403"/>
        <end position="418"/>
    </location>
</feature>
<proteinExistence type="predicted"/>
<sequence>EASQQEIVYGWNYCPAGLLMDPSTRHLLPPSRCYYDFLHILFSNGIVCLEITLFWTAVQKHTPLKLADLEAFVQSGFEFKKALNMGPAKVRKLFDPKLMDKHTYGGDAGQTVLALFILEIFAETVLFAVERLEPFLESFRCLAATCRWYFRFKAKRFNHIAHKSSFLIEKISQHLSAFVKCYSSQLVRPKHHFQFHAAEGMDMQEQVLDCWTLERKHRAYKDACRICGCLLVEWPQSLQRLDAVLVVQCMVPSDRKLFLEAEQLEYKHLRANLTMVLCEKEIEETTMRFTSEILPLDVWKQRGFDTEAVKRGKKDVHPLLGEVYAVPLKTVSKGYIKQRVEEMLCKFEADARKKAGCSKGQKALKDGEVSADSTNGAEAVEDDSMKALEWMSGSPQKRAASEMEPEQSEVPAPEEESNEDAKRRKKNNQQIQKLAKKALAKENLPPKSVEELQDALGEVEKMEDECQVGSKVLGPTKALSSLSFGDKELSMYVKDWKNVASRAQRMVKLISKAK</sequence>
<protein>
    <submittedName>
        <fullName evidence="2">Uncharacterized protein</fullName>
    </submittedName>
</protein>
<reference evidence="2 3" key="1">
    <citation type="submission" date="2024-02" db="EMBL/GenBank/DDBJ databases">
        <authorList>
            <person name="Chen Y."/>
            <person name="Shah S."/>
            <person name="Dougan E. K."/>
            <person name="Thang M."/>
            <person name="Chan C."/>
        </authorList>
    </citation>
    <scope>NUCLEOTIDE SEQUENCE [LARGE SCALE GENOMIC DNA]</scope>
</reference>
<evidence type="ECO:0000313" key="3">
    <source>
        <dbReference type="Proteomes" id="UP001642464"/>
    </source>
</evidence>
<feature type="non-terminal residue" evidence="2">
    <location>
        <position position="1"/>
    </location>
</feature>
<dbReference type="EMBL" id="CAXAMM010001395">
    <property type="protein sequence ID" value="CAK8991812.1"/>
    <property type="molecule type" value="Genomic_DNA"/>
</dbReference>
<accession>A0ABP0HNN1</accession>
<feature type="region of interest" description="Disordered" evidence="1">
    <location>
        <begin position="356"/>
        <end position="447"/>
    </location>
</feature>
<comment type="caution">
    <text evidence="2">The sequence shown here is derived from an EMBL/GenBank/DDBJ whole genome shotgun (WGS) entry which is preliminary data.</text>
</comment>
<evidence type="ECO:0000256" key="1">
    <source>
        <dbReference type="SAM" id="MobiDB-lite"/>
    </source>
</evidence>
<keyword evidence="3" id="KW-1185">Reference proteome</keyword>
<name>A0ABP0HNN1_9DINO</name>
<dbReference type="Proteomes" id="UP001642464">
    <property type="component" value="Unassembled WGS sequence"/>
</dbReference>
<evidence type="ECO:0000313" key="2">
    <source>
        <dbReference type="EMBL" id="CAK8991812.1"/>
    </source>
</evidence>
<gene>
    <name evidence="2" type="ORF">SCF082_LOCUS2822</name>
</gene>
<organism evidence="2 3">
    <name type="scientific">Durusdinium trenchii</name>
    <dbReference type="NCBI Taxonomy" id="1381693"/>
    <lineage>
        <taxon>Eukaryota</taxon>
        <taxon>Sar</taxon>
        <taxon>Alveolata</taxon>
        <taxon>Dinophyceae</taxon>
        <taxon>Suessiales</taxon>
        <taxon>Symbiodiniaceae</taxon>
        <taxon>Durusdinium</taxon>
    </lineage>
</organism>